<dbReference type="AlphaFoldDB" id="A0A9J6EPQ0"/>
<dbReference type="SUPFAM" id="SSF52047">
    <property type="entry name" value="RNI-like"/>
    <property type="match status" value="1"/>
</dbReference>
<keyword evidence="2" id="KW-1185">Reference proteome</keyword>
<dbReference type="Proteomes" id="UP000821866">
    <property type="component" value="Chromosome 10"/>
</dbReference>
<gene>
    <name evidence="1" type="ORF">HPB51_000329</name>
</gene>
<sequence>MESIAPETEQQVSPSVFSERGDARAIVDCAEDDCYRPVCTSSKDQVCQISNGLPYCNRLLFDIGLELREQRGGSLSLVTIDVNLEPLPGPESCRAIPFLRWLLQNHVCITTFDLWNSPSKPHGKIVLQELPENYGIKNLTLQILEEDGSAHTHVAKHLPRLSSLETLSCSDVFDGEEPLFSALAKYIRETTVLQKLRLTVTSPQDPEKTATSMCLALLFASMAANTSISDLDILTNGSFRHNDCLTRIIRHSSYISRVSFQENTGLGNATKFVSLLSEAIGDNYVLLELDLHGAKVGVDAKWCFFAIRETTRRNCGLVERAAAFNKTAPLDCKDLGLA</sequence>
<evidence type="ECO:0000313" key="1">
    <source>
        <dbReference type="EMBL" id="KAH8036410.1"/>
    </source>
</evidence>
<reference evidence="1" key="1">
    <citation type="journal article" date="2020" name="Cell">
        <title>Large-Scale Comparative Analyses of Tick Genomes Elucidate Their Genetic Diversity and Vector Capacities.</title>
        <authorList>
            <consortium name="Tick Genome and Microbiome Consortium (TIGMIC)"/>
            <person name="Jia N."/>
            <person name="Wang J."/>
            <person name="Shi W."/>
            <person name="Du L."/>
            <person name="Sun Y."/>
            <person name="Zhan W."/>
            <person name="Jiang J.F."/>
            <person name="Wang Q."/>
            <person name="Zhang B."/>
            <person name="Ji P."/>
            <person name="Bell-Sakyi L."/>
            <person name="Cui X.M."/>
            <person name="Yuan T.T."/>
            <person name="Jiang B.G."/>
            <person name="Yang W.F."/>
            <person name="Lam T.T."/>
            <person name="Chang Q.C."/>
            <person name="Ding S.J."/>
            <person name="Wang X.J."/>
            <person name="Zhu J.G."/>
            <person name="Ruan X.D."/>
            <person name="Zhao L."/>
            <person name="Wei J.T."/>
            <person name="Ye R.Z."/>
            <person name="Que T.C."/>
            <person name="Du C.H."/>
            <person name="Zhou Y.H."/>
            <person name="Cheng J.X."/>
            <person name="Dai P.F."/>
            <person name="Guo W.B."/>
            <person name="Han X.H."/>
            <person name="Huang E.J."/>
            <person name="Li L.F."/>
            <person name="Wei W."/>
            <person name="Gao Y.C."/>
            <person name="Liu J.Z."/>
            <person name="Shao H.Z."/>
            <person name="Wang X."/>
            <person name="Wang C.C."/>
            <person name="Yang T.C."/>
            <person name="Huo Q.B."/>
            <person name="Li W."/>
            <person name="Chen H.Y."/>
            <person name="Chen S.E."/>
            <person name="Zhou L.G."/>
            <person name="Ni X.B."/>
            <person name="Tian J.H."/>
            <person name="Sheng Y."/>
            <person name="Liu T."/>
            <person name="Pan Y.S."/>
            <person name="Xia L.Y."/>
            <person name="Li J."/>
            <person name="Zhao F."/>
            <person name="Cao W.C."/>
        </authorList>
    </citation>
    <scope>NUCLEOTIDE SEQUENCE</scope>
    <source>
        <strain evidence="1">Rmic-2018</strain>
    </source>
</reference>
<name>A0A9J6EPQ0_RHIMP</name>
<protein>
    <submittedName>
        <fullName evidence="1">Uncharacterized protein</fullName>
    </submittedName>
</protein>
<reference evidence="1" key="2">
    <citation type="submission" date="2021-09" db="EMBL/GenBank/DDBJ databases">
        <authorList>
            <person name="Jia N."/>
            <person name="Wang J."/>
            <person name="Shi W."/>
            <person name="Du L."/>
            <person name="Sun Y."/>
            <person name="Zhan W."/>
            <person name="Jiang J."/>
            <person name="Wang Q."/>
            <person name="Zhang B."/>
            <person name="Ji P."/>
            <person name="Sakyi L.B."/>
            <person name="Cui X."/>
            <person name="Yuan T."/>
            <person name="Jiang B."/>
            <person name="Yang W."/>
            <person name="Lam T.T.-Y."/>
            <person name="Chang Q."/>
            <person name="Ding S."/>
            <person name="Wang X."/>
            <person name="Zhu J."/>
            <person name="Ruan X."/>
            <person name="Zhao L."/>
            <person name="Wei J."/>
            <person name="Que T."/>
            <person name="Du C."/>
            <person name="Cheng J."/>
            <person name="Dai P."/>
            <person name="Han X."/>
            <person name="Huang E."/>
            <person name="Gao Y."/>
            <person name="Liu J."/>
            <person name="Shao H."/>
            <person name="Ye R."/>
            <person name="Li L."/>
            <person name="Wei W."/>
            <person name="Wang X."/>
            <person name="Wang C."/>
            <person name="Huo Q."/>
            <person name="Li W."/>
            <person name="Guo W."/>
            <person name="Chen H."/>
            <person name="Chen S."/>
            <person name="Zhou L."/>
            <person name="Zhou L."/>
            <person name="Ni X."/>
            <person name="Tian J."/>
            <person name="Zhou Y."/>
            <person name="Sheng Y."/>
            <person name="Liu T."/>
            <person name="Pan Y."/>
            <person name="Xia L."/>
            <person name="Li J."/>
            <person name="Zhao F."/>
            <person name="Cao W."/>
        </authorList>
    </citation>
    <scope>NUCLEOTIDE SEQUENCE</scope>
    <source>
        <strain evidence="1">Rmic-2018</strain>
        <tissue evidence="1">Larvae</tissue>
    </source>
</reference>
<proteinExistence type="predicted"/>
<accession>A0A9J6EPQ0</accession>
<dbReference type="InterPro" id="IPR032675">
    <property type="entry name" value="LRR_dom_sf"/>
</dbReference>
<evidence type="ECO:0000313" key="2">
    <source>
        <dbReference type="Proteomes" id="UP000821866"/>
    </source>
</evidence>
<organism evidence="1 2">
    <name type="scientific">Rhipicephalus microplus</name>
    <name type="common">Cattle tick</name>
    <name type="synonym">Boophilus microplus</name>
    <dbReference type="NCBI Taxonomy" id="6941"/>
    <lineage>
        <taxon>Eukaryota</taxon>
        <taxon>Metazoa</taxon>
        <taxon>Ecdysozoa</taxon>
        <taxon>Arthropoda</taxon>
        <taxon>Chelicerata</taxon>
        <taxon>Arachnida</taxon>
        <taxon>Acari</taxon>
        <taxon>Parasitiformes</taxon>
        <taxon>Ixodida</taxon>
        <taxon>Ixodoidea</taxon>
        <taxon>Ixodidae</taxon>
        <taxon>Rhipicephalinae</taxon>
        <taxon>Rhipicephalus</taxon>
        <taxon>Boophilus</taxon>
    </lineage>
</organism>
<comment type="caution">
    <text evidence="1">The sequence shown here is derived from an EMBL/GenBank/DDBJ whole genome shotgun (WGS) entry which is preliminary data.</text>
</comment>
<dbReference type="EMBL" id="JABSTU010000002">
    <property type="protein sequence ID" value="KAH8036410.1"/>
    <property type="molecule type" value="Genomic_DNA"/>
</dbReference>
<dbReference type="Gene3D" id="3.80.10.10">
    <property type="entry name" value="Ribonuclease Inhibitor"/>
    <property type="match status" value="1"/>
</dbReference>